<gene>
    <name evidence="2" type="primary">g318</name>
</gene>
<accession>A0A2C9CZA4</accession>
<protein>
    <recommendedName>
        <fullName evidence="1">Adaptor protein ClpS core domain-containing protein</fullName>
    </recommendedName>
</protein>
<evidence type="ECO:0000313" key="2">
    <source>
        <dbReference type="EMBL" id="SOK59126.1"/>
    </source>
</evidence>
<reference evidence="3" key="1">
    <citation type="submission" date="2017-10" db="EMBL/GenBank/DDBJ databases">
        <authorList>
            <person name="Skurnik M."/>
        </authorList>
    </citation>
    <scope>NUCLEOTIDE SEQUENCE [LARGE SCALE GENOMIC DNA]</scope>
    <source>
        <strain evidence="3">fHe-Yen9-03</strain>
    </source>
</reference>
<evidence type="ECO:0000313" key="3">
    <source>
        <dbReference type="Proteomes" id="UP000241364"/>
    </source>
</evidence>
<dbReference type="EMBL" id="LT960552">
    <property type="protein sequence ID" value="SOK59126.1"/>
    <property type="molecule type" value="Genomic_DNA"/>
</dbReference>
<dbReference type="SUPFAM" id="SSF54736">
    <property type="entry name" value="ClpS-like"/>
    <property type="match status" value="1"/>
</dbReference>
<dbReference type="Proteomes" id="UP000241364">
    <property type="component" value="Chromosome i"/>
</dbReference>
<proteinExistence type="predicted"/>
<dbReference type="InterPro" id="IPR014719">
    <property type="entry name" value="Ribosomal_bL12_C/ClpS-like"/>
</dbReference>
<sequence length="175" mass="19870">MKNIERKVFSLPNIEVVKASYKNSVYYIAGSNDITEYVKIIKATQDLDDLDAITYGLTLYLRDHPENSQLAVPLFDVVLLNDSKTSFDYVIHIVNDLFRKDITESHQIADLIHYDGAATVGTYPYELAHTFACMVETANTQTHQELQTDIVPSAKVVDPLSLIEQLIRRDHPEDI</sequence>
<dbReference type="Pfam" id="PF02617">
    <property type="entry name" value="ClpS"/>
    <property type="match status" value="1"/>
</dbReference>
<dbReference type="InterPro" id="IPR003769">
    <property type="entry name" value="ClpS_core"/>
</dbReference>
<name>A0A2C9CZA4_9CAUD</name>
<organism evidence="2 3">
    <name type="scientific">Yersinia phage fHe-Yen9-03</name>
    <dbReference type="NCBI Taxonomy" id="2052743"/>
    <lineage>
        <taxon>Viruses</taxon>
        <taxon>Duplodnaviria</taxon>
        <taxon>Heunggongvirae</taxon>
        <taxon>Uroviricota</taxon>
        <taxon>Caudoviricetes</taxon>
        <taxon>Eneladusvirus</taxon>
        <taxon>Eneladusvirus Yen904</taxon>
    </lineage>
</organism>
<dbReference type="Gene3D" id="3.30.1390.10">
    <property type="match status" value="1"/>
</dbReference>
<evidence type="ECO:0000259" key="1">
    <source>
        <dbReference type="Pfam" id="PF02617"/>
    </source>
</evidence>
<feature type="domain" description="Adaptor protein ClpS core" evidence="1">
    <location>
        <begin position="73"/>
        <end position="147"/>
    </location>
</feature>
<dbReference type="GO" id="GO:0030163">
    <property type="term" value="P:protein catabolic process"/>
    <property type="evidence" value="ECO:0007669"/>
    <property type="project" value="InterPro"/>
</dbReference>